<evidence type="ECO:0000256" key="6">
    <source>
        <dbReference type="SAM" id="SignalP"/>
    </source>
</evidence>
<evidence type="ECO:0000256" key="3">
    <source>
        <dbReference type="ARBA" id="ARBA00023237"/>
    </source>
</evidence>
<dbReference type="GO" id="GO:0009279">
    <property type="term" value="C:cell outer membrane"/>
    <property type="evidence" value="ECO:0007669"/>
    <property type="project" value="UniProtKB-SubCell"/>
</dbReference>
<dbReference type="EMBL" id="MFGW01000188">
    <property type="protein sequence ID" value="OGF61760.1"/>
    <property type="molecule type" value="Genomic_DNA"/>
</dbReference>
<keyword evidence="6" id="KW-0732">Signal</keyword>
<dbReference type="SUPFAM" id="SSF103088">
    <property type="entry name" value="OmpA-like"/>
    <property type="match status" value="1"/>
</dbReference>
<keyword evidence="3" id="KW-0998">Cell outer membrane</keyword>
<dbReference type="InterPro" id="IPR036737">
    <property type="entry name" value="OmpA-like_sf"/>
</dbReference>
<dbReference type="PRINTS" id="PR01021">
    <property type="entry name" value="OMPADOMAIN"/>
</dbReference>
<dbReference type="AlphaFoldDB" id="A0A1F5VEJ6"/>
<evidence type="ECO:0000256" key="5">
    <source>
        <dbReference type="SAM" id="MobiDB-lite"/>
    </source>
</evidence>
<dbReference type="Pfam" id="PF00691">
    <property type="entry name" value="OmpA"/>
    <property type="match status" value="1"/>
</dbReference>
<gene>
    <name evidence="8" type="ORF">A2Y62_09240</name>
</gene>
<sequence length="273" mass="31168">MNKYQRFFIWLIALSSMVCVSWSQDTDAEGCKDHPMLSRMNNFYITECESNYDQVEMYINEEETQMIDGDKTYICYELQGEMKSPSRFQVRKNYIDALKKIGGTLLYEAEYDAVIKLVKGGKEIWTLLRVYGDGESYCLTIVEKKAMTQEVQANDMLEALNKDGFIALYINFDIDKATIKSESEPIIEQIIALLKDNPDLQVSIEGHTDNTGTPEHNKTLSEQRAKAVMDAVIKGSIAKQRLSAIGWGQEKSIADNRSEEGRAKNRRVEIVKK</sequence>
<feature type="region of interest" description="Disordered" evidence="5">
    <location>
        <begin position="254"/>
        <end position="273"/>
    </location>
</feature>
<comment type="subcellular location">
    <subcellularLocation>
        <location evidence="1">Cell outer membrane</location>
    </subcellularLocation>
</comment>
<dbReference type="PANTHER" id="PTHR30329">
    <property type="entry name" value="STATOR ELEMENT OF FLAGELLAR MOTOR COMPLEX"/>
    <property type="match status" value="1"/>
</dbReference>
<evidence type="ECO:0000256" key="4">
    <source>
        <dbReference type="PROSITE-ProRule" id="PRU00473"/>
    </source>
</evidence>
<feature type="chain" id="PRO_5009521982" description="OmpA-like domain-containing protein" evidence="6">
    <location>
        <begin position="24"/>
        <end position="273"/>
    </location>
</feature>
<proteinExistence type="predicted"/>
<dbReference type="Proteomes" id="UP000178943">
    <property type="component" value="Unassembled WGS sequence"/>
</dbReference>
<organism evidence="8 9">
    <name type="scientific">Candidatus Fischerbacteria bacterium RBG_13_37_8</name>
    <dbReference type="NCBI Taxonomy" id="1817863"/>
    <lineage>
        <taxon>Bacteria</taxon>
        <taxon>Candidatus Fischeribacteriota</taxon>
    </lineage>
</organism>
<dbReference type="STRING" id="1817863.A2Y62_09240"/>
<feature type="signal peptide" evidence="6">
    <location>
        <begin position="1"/>
        <end position="23"/>
    </location>
</feature>
<evidence type="ECO:0000313" key="9">
    <source>
        <dbReference type="Proteomes" id="UP000178943"/>
    </source>
</evidence>
<accession>A0A1F5VEJ6</accession>
<dbReference type="PANTHER" id="PTHR30329:SF21">
    <property type="entry name" value="LIPOPROTEIN YIAD-RELATED"/>
    <property type="match status" value="1"/>
</dbReference>
<dbReference type="InterPro" id="IPR050330">
    <property type="entry name" value="Bact_OuterMem_StrucFunc"/>
</dbReference>
<reference evidence="8 9" key="1">
    <citation type="journal article" date="2016" name="Nat. Commun.">
        <title>Thousands of microbial genomes shed light on interconnected biogeochemical processes in an aquifer system.</title>
        <authorList>
            <person name="Anantharaman K."/>
            <person name="Brown C.T."/>
            <person name="Hug L.A."/>
            <person name="Sharon I."/>
            <person name="Castelle C.J."/>
            <person name="Probst A.J."/>
            <person name="Thomas B.C."/>
            <person name="Singh A."/>
            <person name="Wilkins M.J."/>
            <person name="Karaoz U."/>
            <person name="Brodie E.L."/>
            <person name="Williams K.H."/>
            <person name="Hubbard S.S."/>
            <person name="Banfield J.F."/>
        </authorList>
    </citation>
    <scope>NUCLEOTIDE SEQUENCE [LARGE SCALE GENOMIC DNA]</scope>
</reference>
<keyword evidence="2 4" id="KW-0472">Membrane</keyword>
<evidence type="ECO:0000259" key="7">
    <source>
        <dbReference type="PROSITE" id="PS51123"/>
    </source>
</evidence>
<evidence type="ECO:0000256" key="1">
    <source>
        <dbReference type="ARBA" id="ARBA00004442"/>
    </source>
</evidence>
<name>A0A1F5VEJ6_9BACT</name>
<comment type="caution">
    <text evidence="8">The sequence shown here is derived from an EMBL/GenBank/DDBJ whole genome shotgun (WGS) entry which is preliminary data.</text>
</comment>
<evidence type="ECO:0000313" key="8">
    <source>
        <dbReference type="EMBL" id="OGF61760.1"/>
    </source>
</evidence>
<evidence type="ECO:0000256" key="2">
    <source>
        <dbReference type="ARBA" id="ARBA00023136"/>
    </source>
</evidence>
<dbReference type="CDD" id="cd07185">
    <property type="entry name" value="OmpA_C-like"/>
    <property type="match status" value="1"/>
</dbReference>
<dbReference type="InterPro" id="IPR006665">
    <property type="entry name" value="OmpA-like"/>
</dbReference>
<dbReference type="InterPro" id="IPR006664">
    <property type="entry name" value="OMP_bac"/>
</dbReference>
<feature type="domain" description="OmpA-like" evidence="7">
    <location>
        <begin position="159"/>
        <end position="273"/>
    </location>
</feature>
<dbReference type="PROSITE" id="PS51123">
    <property type="entry name" value="OMPA_2"/>
    <property type="match status" value="1"/>
</dbReference>
<dbReference type="Gene3D" id="3.30.1330.60">
    <property type="entry name" value="OmpA-like domain"/>
    <property type="match status" value="1"/>
</dbReference>
<protein>
    <recommendedName>
        <fullName evidence="7">OmpA-like domain-containing protein</fullName>
    </recommendedName>
</protein>